<name>A0ABQ9GSI1_9NEOP</name>
<keyword evidence="4" id="KW-1185">Reference proteome</keyword>
<dbReference type="Gene3D" id="3.40.50.720">
    <property type="entry name" value="NAD(P)-binding Rossmann-like Domain"/>
    <property type="match status" value="1"/>
</dbReference>
<comment type="caution">
    <text evidence="3">The sequence shown here is derived from an EMBL/GenBank/DDBJ whole genome shotgun (WGS) entry which is preliminary data.</text>
</comment>
<evidence type="ECO:0000313" key="4">
    <source>
        <dbReference type="Proteomes" id="UP001159363"/>
    </source>
</evidence>
<gene>
    <name evidence="3" type="ORF">PR048_022875</name>
</gene>
<keyword evidence="1" id="KW-0443">Lipid metabolism</keyword>
<protein>
    <recommendedName>
        <fullName evidence="1">Fatty acyl-CoA reductase</fullName>
        <ecNumber evidence="1">1.2.1.84</ecNumber>
    </recommendedName>
</protein>
<comment type="similarity">
    <text evidence="1">Belongs to the fatty acyl-CoA reductase family.</text>
</comment>
<reference evidence="3 4" key="1">
    <citation type="submission" date="2023-02" db="EMBL/GenBank/DDBJ databases">
        <title>LHISI_Scaffold_Assembly.</title>
        <authorList>
            <person name="Stuart O.P."/>
            <person name="Cleave R."/>
            <person name="Magrath M.J.L."/>
            <person name="Mikheyev A.S."/>
        </authorList>
    </citation>
    <scope>NUCLEOTIDE SEQUENCE [LARGE SCALE GENOMIC DNA]</scope>
    <source>
        <strain evidence="3">Daus_M_001</strain>
        <tissue evidence="3">Leg muscle</tissue>
    </source>
</reference>
<dbReference type="InterPro" id="IPR013120">
    <property type="entry name" value="FAR_NAD-bd"/>
</dbReference>
<dbReference type="InterPro" id="IPR026055">
    <property type="entry name" value="FAR"/>
</dbReference>
<keyword evidence="1" id="KW-0521">NADP</keyword>
<proteinExistence type="inferred from homology"/>
<dbReference type="Pfam" id="PF07993">
    <property type="entry name" value="NAD_binding_4"/>
    <property type="match status" value="1"/>
</dbReference>
<dbReference type="InterPro" id="IPR036291">
    <property type="entry name" value="NAD(P)-bd_dom_sf"/>
</dbReference>
<keyword evidence="1" id="KW-0444">Lipid biosynthesis</keyword>
<evidence type="ECO:0000313" key="3">
    <source>
        <dbReference type="EMBL" id="KAJ8874985.1"/>
    </source>
</evidence>
<dbReference type="EC" id="1.2.1.84" evidence="1"/>
<accession>A0ABQ9GSI1</accession>
<feature type="domain" description="Thioester reductase (TE)" evidence="2">
    <location>
        <begin position="20"/>
        <end position="67"/>
    </location>
</feature>
<comment type="function">
    <text evidence="1">Catalyzes the reduction of fatty acyl-CoA to fatty alcohols.</text>
</comment>
<dbReference type="PANTHER" id="PTHR11011">
    <property type="entry name" value="MALE STERILITY PROTEIN 2-RELATED"/>
    <property type="match status" value="1"/>
</dbReference>
<evidence type="ECO:0000256" key="1">
    <source>
        <dbReference type="RuleBase" id="RU363097"/>
    </source>
</evidence>
<dbReference type="SUPFAM" id="SSF51735">
    <property type="entry name" value="NAD(P)-binding Rossmann-fold domains"/>
    <property type="match status" value="1"/>
</dbReference>
<dbReference type="Proteomes" id="UP001159363">
    <property type="component" value="Chromosome 8"/>
</dbReference>
<organism evidence="3 4">
    <name type="scientific">Dryococelus australis</name>
    <dbReference type="NCBI Taxonomy" id="614101"/>
    <lineage>
        <taxon>Eukaryota</taxon>
        <taxon>Metazoa</taxon>
        <taxon>Ecdysozoa</taxon>
        <taxon>Arthropoda</taxon>
        <taxon>Hexapoda</taxon>
        <taxon>Insecta</taxon>
        <taxon>Pterygota</taxon>
        <taxon>Neoptera</taxon>
        <taxon>Polyneoptera</taxon>
        <taxon>Phasmatodea</taxon>
        <taxon>Verophasmatodea</taxon>
        <taxon>Anareolatae</taxon>
        <taxon>Phasmatidae</taxon>
        <taxon>Eurycanthinae</taxon>
        <taxon>Dryococelus</taxon>
    </lineage>
</organism>
<sequence>MSPTKNTEIQDFYQDTGVFITGGTGTLGKLTIEKILRSCPGVKRGYVLIRSKEGLSVEERKKTLLDNVVRFPISSQIVIYYN</sequence>
<evidence type="ECO:0000259" key="2">
    <source>
        <dbReference type="Pfam" id="PF07993"/>
    </source>
</evidence>
<dbReference type="EMBL" id="JARBHB010000009">
    <property type="protein sequence ID" value="KAJ8874985.1"/>
    <property type="molecule type" value="Genomic_DNA"/>
</dbReference>
<dbReference type="PANTHER" id="PTHR11011:SF60">
    <property type="entry name" value="FATTY ACYL-COA REDUCTASE-RELATED"/>
    <property type="match status" value="1"/>
</dbReference>
<comment type="catalytic activity">
    <reaction evidence="1">
        <text>a long-chain fatty acyl-CoA + 2 NADPH + 2 H(+) = a long-chain primary fatty alcohol + 2 NADP(+) + CoA</text>
        <dbReference type="Rhea" id="RHEA:52716"/>
        <dbReference type="ChEBI" id="CHEBI:15378"/>
        <dbReference type="ChEBI" id="CHEBI:57287"/>
        <dbReference type="ChEBI" id="CHEBI:57783"/>
        <dbReference type="ChEBI" id="CHEBI:58349"/>
        <dbReference type="ChEBI" id="CHEBI:77396"/>
        <dbReference type="ChEBI" id="CHEBI:83139"/>
        <dbReference type="EC" id="1.2.1.84"/>
    </reaction>
</comment>
<keyword evidence="1" id="KW-0560">Oxidoreductase</keyword>